<gene>
    <name evidence="2" type="ORF">PSON_ATCC_30995.1.T1710011</name>
</gene>
<dbReference type="Pfam" id="PF02141">
    <property type="entry name" value="DENN"/>
    <property type="match status" value="1"/>
</dbReference>
<name>A0A8S1RHS4_9CILI</name>
<dbReference type="EMBL" id="CAJJDN010000171">
    <property type="protein sequence ID" value="CAD8126833.1"/>
    <property type="molecule type" value="Genomic_DNA"/>
</dbReference>
<organism evidence="2 3">
    <name type="scientific">Paramecium sonneborni</name>
    <dbReference type="NCBI Taxonomy" id="65129"/>
    <lineage>
        <taxon>Eukaryota</taxon>
        <taxon>Sar</taxon>
        <taxon>Alveolata</taxon>
        <taxon>Ciliophora</taxon>
        <taxon>Intramacronucleata</taxon>
        <taxon>Oligohymenophorea</taxon>
        <taxon>Peniculida</taxon>
        <taxon>Parameciidae</taxon>
        <taxon>Paramecium</taxon>
    </lineage>
</organism>
<keyword evidence="3" id="KW-1185">Reference proteome</keyword>
<dbReference type="InterPro" id="IPR001194">
    <property type="entry name" value="cDENN_dom"/>
</dbReference>
<accession>A0A8S1RHS4</accession>
<dbReference type="Proteomes" id="UP000692954">
    <property type="component" value="Unassembled WGS sequence"/>
</dbReference>
<dbReference type="InterPro" id="IPR051942">
    <property type="entry name" value="DENN_domain_containing_2"/>
</dbReference>
<evidence type="ECO:0000259" key="1">
    <source>
        <dbReference type="SMART" id="SM00799"/>
    </source>
</evidence>
<reference evidence="2" key="1">
    <citation type="submission" date="2021-01" db="EMBL/GenBank/DDBJ databases">
        <authorList>
            <consortium name="Genoscope - CEA"/>
            <person name="William W."/>
        </authorList>
    </citation>
    <scope>NUCLEOTIDE SEQUENCE</scope>
</reference>
<evidence type="ECO:0000313" key="2">
    <source>
        <dbReference type="EMBL" id="CAD8126833.1"/>
    </source>
</evidence>
<evidence type="ECO:0000313" key="3">
    <source>
        <dbReference type="Proteomes" id="UP000692954"/>
    </source>
</evidence>
<dbReference type="AlphaFoldDB" id="A0A8S1RHS4"/>
<dbReference type="PANTHER" id="PTHR15288">
    <property type="entry name" value="DENN DOMAIN-CONTAINING PROTEIN 2"/>
    <property type="match status" value="1"/>
</dbReference>
<protein>
    <recommendedName>
        <fullName evidence="1">cDENN domain-containing protein</fullName>
    </recommendedName>
</protein>
<feature type="domain" description="cDENN" evidence="1">
    <location>
        <begin position="183"/>
        <end position="413"/>
    </location>
</feature>
<dbReference type="PANTHER" id="PTHR15288:SF0">
    <property type="entry name" value="UDENN DOMAIN-CONTAINING PROTEIN"/>
    <property type="match status" value="1"/>
</dbReference>
<sequence>MINQQLGLPVMANDTTYISGYQNQNEGKNASNQEIFEAFYIIGVERNNSKQQKDRLFNPKIQYKQYKKKFGDIQYQDEKNQIISIENIIEKFACPSWSDAEKIINDDIEEEVQRIICQGRVPSENFYMFNIKGDDLQLKNPSNIRILQQFNHSRQLYGYCLKVDDFLVERFQRNNQIEQIYWKFQKILCFVTYFPIQALFKTLFEQILFITKVQRQKIISGKNANKSEIDGVKINQLISKLLSAFILTVSQYSISKYEQKIEINFAQELKDQNLDLELKQFFEKTIIQYVVPKTEDLFIETKKLEAHIVLQLFSVEQFFSVFMEILKEGKIIFCCQNQNLLTAITSFFHTILQPFKWFHQVIYNLPIESLALLEFNQPMLYGVNMQHQQLKFKRNIIAANNMYDITFVDINEKRSAPQQQINIIENNQKSKLNWFDQRQQLAKYFQNQGGQLKLTPNDYQERNAKEFLLQMQDIIKANLIDKVIPKKENDFVLNQSQKLNDRFIYNRVIQKIQKEIDDKNDQTFIQKYVMHAIYFTEYLRFRYVYG</sequence>
<comment type="caution">
    <text evidence="2">The sequence shown here is derived from an EMBL/GenBank/DDBJ whole genome shotgun (WGS) entry which is preliminary data.</text>
</comment>
<dbReference type="OrthoDB" id="306326at2759"/>
<proteinExistence type="predicted"/>
<dbReference type="SMART" id="SM00799">
    <property type="entry name" value="DENN"/>
    <property type="match status" value="1"/>
</dbReference>